<feature type="transmembrane region" description="Helical" evidence="1">
    <location>
        <begin position="64"/>
        <end position="81"/>
    </location>
</feature>
<proteinExistence type="predicted"/>
<sequence>MILLSCVEHSGLAIISRPLSIIAAALTVLSLAFLRNVAYDIVSLLLLVLVKLSSVQENFRHIDIFGRLLNLLTSLLLLVLVKLSNRNKMGDSVFGWIRLDKEDDTHVSTKEKSRYIYDGMLDTETMTNPTDRTMVHLLKHPKETKENCEGLGCCVREELEVFRIVANISRHV</sequence>
<protein>
    <submittedName>
        <fullName evidence="2">Uncharacterized protein</fullName>
    </submittedName>
</protein>
<reference evidence="2" key="1">
    <citation type="submission" date="2019-12" db="EMBL/GenBank/DDBJ databases">
        <title>Genome sequencing and annotation of Brassica cretica.</title>
        <authorList>
            <person name="Studholme D.J."/>
            <person name="Sarris P.F."/>
        </authorList>
    </citation>
    <scope>NUCLEOTIDE SEQUENCE</scope>
    <source>
        <strain evidence="2">PFS-102/07</strain>
        <tissue evidence="2">Leaf</tissue>
    </source>
</reference>
<evidence type="ECO:0000313" key="2">
    <source>
        <dbReference type="EMBL" id="KAF2571174.1"/>
    </source>
</evidence>
<organism evidence="2">
    <name type="scientific">Brassica cretica</name>
    <name type="common">Mustard</name>
    <dbReference type="NCBI Taxonomy" id="69181"/>
    <lineage>
        <taxon>Eukaryota</taxon>
        <taxon>Viridiplantae</taxon>
        <taxon>Streptophyta</taxon>
        <taxon>Embryophyta</taxon>
        <taxon>Tracheophyta</taxon>
        <taxon>Spermatophyta</taxon>
        <taxon>Magnoliopsida</taxon>
        <taxon>eudicotyledons</taxon>
        <taxon>Gunneridae</taxon>
        <taxon>Pentapetalae</taxon>
        <taxon>rosids</taxon>
        <taxon>malvids</taxon>
        <taxon>Brassicales</taxon>
        <taxon>Brassicaceae</taxon>
        <taxon>Brassiceae</taxon>
        <taxon>Brassica</taxon>
    </lineage>
</organism>
<feature type="transmembrane region" description="Helical" evidence="1">
    <location>
        <begin position="21"/>
        <end position="52"/>
    </location>
</feature>
<keyword evidence="1" id="KW-0812">Transmembrane</keyword>
<dbReference type="EMBL" id="QGKY02001015">
    <property type="protein sequence ID" value="KAF2571174.1"/>
    <property type="molecule type" value="Genomic_DNA"/>
</dbReference>
<name>A0A8S9IMW3_BRACR</name>
<keyword evidence="1" id="KW-1133">Transmembrane helix</keyword>
<evidence type="ECO:0000256" key="1">
    <source>
        <dbReference type="SAM" id="Phobius"/>
    </source>
</evidence>
<dbReference type="AlphaFoldDB" id="A0A8S9IMW3"/>
<comment type="caution">
    <text evidence="2">The sequence shown here is derived from an EMBL/GenBank/DDBJ whole genome shotgun (WGS) entry which is preliminary data.</text>
</comment>
<keyword evidence="1" id="KW-0472">Membrane</keyword>
<gene>
    <name evidence="2" type="ORF">F2Q70_00003187</name>
</gene>
<accession>A0A8S9IMW3</accession>